<protein>
    <submittedName>
        <fullName evidence="1">Uncharacterized protein</fullName>
    </submittedName>
</protein>
<proteinExistence type="predicted"/>
<comment type="caution">
    <text evidence="1">The sequence shown here is derived from an EMBL/GenBank/DDBJ whole genome shotgun (WGS) entry which is preliminary data.</text>
</comment>
<sequence length="42" mass="4796">MRFIVFFQSIYFFSDWMKAIVSTLPPPPQQIPPPPSQTQAGV</sequence>
<evidence type="ECO:0000313" key="2">
    <source>
        <dbReference type="Proteomes" id="UP000681720"/>
    </source>
</evidence>
<organism evidence="1 2">
    <name type="scientific">Rotaria magnacalcarata</name>
    <dbReference type="NCBI Taxonomy" id="392030"/>
    <lineage>
        <taxon>Eukaryota</taxon>
        <taxon>Metazoa</taxon>
        <taxon>Spiralia</taxon>
        <taxon>Gnathifera</taxon>
        <taxon>Rotifera</taxon>
        <taxon>Eurotatoria</taxon>
        <taxon>Bdelloidea</taxon>
        <taxon>Philodinida</taxon>
        <taxon>Philodinidae</taxon>
        <taxon>Rotaria</taxon>
    </lineage>
</organism>
<reference evidence="1" key="1">
    <citation type="submission" date="2021-02" db="EMBL/GenBank/DDBJ databases">
        <authorList>
            <person name="Nowell W R."/>
        </authorList>
    </citation>
    <scope>NUCLEOTIDE SEQUENCE</scope>
</reference>
<accession>A0A8S3BG12</accession>
<dbReference type="Proteomes" id="UP000681720">
    <property type="component" value="Unassembled WGS sequence"/>
</dbReference>
<dbReference type="AlphaFoldDB" id="A0A8S3BG12"/>
<feature type="non-terminal residue" evidence="1">
    <location>
        <position position="1"/>
    </location>
</feature>
<evidence type="ECO:0000313" key="1">
    <source>
        <dbReference type="EMBL" id="CAF4828568.1"/>
    </source>
</evidence>
<name>A0A8S3BG12_9BILA</name>
<gene>
    <name evidence="1" type="ORF">GIL414_LOCUS48350</name>
</gene>
<dbReference type="EMBL" id="CAJOBJ010156356">
    <property type="protein sequence ID" value="CAF4828568.1"/>
    <property type="molecule type" value="Genomic_DNA"/>
</dbReference>